<evidence type="ECO:0000313" key="2">
    <source>
        <dbReference type="EMBL" id="KAK7303685.1"/>
    </source>
</evidence>
<dbReference type="Gene3D" id="3.40.50.620">
    <property type="entry name" value="HUPs"/>
    <property type="match status" value="1"/>
</dbReference>
<evidence type="ECO:0000259" key="1">
    <source>
        <dbReference type="Pfam" id="PF00582"/>
    </source>
</evidence>
<dbReference type="CDD" id="cd23659">
    <property type="entry name" value="USP_At3g01520-like"/>
    <property type="match status" value="1"/>
</dbReference>
<feature type="domain" description="UspA" evidence="1">
    <location>
        <begin position="6"/>
        <end position="159"/>
    </location>
</feature>
<sequence length="166" mass="18636">MAEPGRRLGVAMDFSACSVKALNWAIDNIVREADHLILIIIRPYQHYEHGEMQLWQATGSPLIPLAEFSEPAIMKRYDIKLAAEVLDIAVTAEKQKNIVMLMKIYWGDPREKICEAIDNIPLDHLTIGNRGLGTLKRAIMGSVSNHVMNNATCPVTVVKADHHHHH</sequence>
<dbReference type="SUPFAM" id="SSF52402">
    <property type="entry name" value="Adenine nucleotide alpha hydrolases-like"/>
    <property type="match status" value="1"/>
</dbReference>
<keyword evidence="3" id="KW-1185">Reference proteome</keyword>
<name>A0AAN9JQQ1_CLITE</name>
<dbReference type="EMBL" id="JAYKXN010000003">
    <property type="protein sequence ID" value="KAK7303685.1"/>
    <property type="molecule type" value="Genomic_DNA"/>
</dbReference>
<dbReference type="PANTHER" id="PTHR46100:SF4">
    <property type="entry name" value="USPA DOMAIN-CONTAINING PROTEIN"/>
    <property type="match status" value="1"/>
</dbReference>
<dbReference type="PANTHER" id="PTHR46100">
    <property type="entry name" value="IMP2'P"/>
    <property type="match status" value="1"/>
</dbReference>
<protein>
    <recommendedName>
        <fullName evidence="1">UspA domain-containing protein</fullName>
    </recommendedName>
</protein>
<dbReference type="AlphaFoldDB" id="A0AAN9JQQ1"/>
<reference evidence="2 3" key="1">
    <citation type="submission" date="2024-01" db="EMBL/GenBank/DDBJ databases">
        <title>The genomes of 5 underutilized Papilionoideae crops provide insights into root nodulation and disease resistance.</title>
        <authorList>
            <person name="Yuan L."/>
        </authorList>
    </citation>
    <scope>NUCLEOTIDE SEQUENCE [LARGE SCALE GENOMIC DNA]</scope>
    <source>
        <strain evidence="2">LY-2023</strain>
        <tissue evidence="2">Leaf</tissue>
    </source>
</reference>
<dbReference type="FunFam" id="3.40.50.620:FF:000206">
    <property type="entry name" value="Universal stress protein family protein"/>
    <property type="match status" value="1"/>
</dbReference>
<organism evidence="2 3">
    <name type="scientific">Clitoria ternatea</name>
    <name type="common">Butterfly pea</name>
    <dbReference type="NCBI Taxonomy" id="43366"/>
    <lineage>
        <taxon>Eukaryota</taxon>
        <taxon>Viridiplantae</taxon>
        <taxon>Streptophyta</taxon>
        <taxon>Embryophyta</taxon>
        <taxon>Tracheophyta</taxon>
        <taxon>Spermatophyta</taxon>
        <taxon>Magnoliopsida</taxon>
        <taxon>eudicotyledons</taxon>
        <taxon>Gunneridae</taxon>
        <taxon>Pentapetalae</taxon>
        <taxon>rosids</taxon>
        <taxon>fabids</taxon>
        <taxon>Fabales</taxon>
        <taxon>Fabaceae</taxon>
        <taxon>Papilionoideae</taxon>
        <taxon>50 kb inversion clade</taxon>
        <taxon>NPAAA clade</taxon>
        <taxon>indigoferoid/millettioid clade</taxon>
        <taxon>Phaseoleae</taxon>
        <taxon>Clitoria</taxon>
    </lineage>
</organism>
<dbReference type="InterPro" id="IPR006015">
    <property type="entry name" value="Universal_stress_UspA"/>
</dbReference>
<gene>
    <name evidence="2" type="ORF">RJT34_14598</name>
</gene>
<proteinExistence type="predicted"/>
<dbReference type="Pfam" id="PF00582">
    <property type="entry name" value="Usp"/>
    <property type="match status" value="1"/>
</dbReference>
<accession>A0AAN9JQQ1</accession>
<dbReference type="Proteomes" id="UP001359559">
    <property type="component" value="Unassembled WGS sequence"/>
</dbReference>
<dbReference type="InterPro" id="IPR014729">
    <property type="entry name" value="Rossmann-like_a/b/a_fold"/>
</dbReference>
<dbReference type="InterPro" id="IPR006016">
    <property type="entry name" value="UspA"/>
</dbReference>
<comment type="caution">
    <text evidence="2">The sequence shown here is derived from an EMBL/GenBank/DDBJ whole genome shotgun (WGS) entry which is preliminary data.</text>
</comment>
<dbReference type="PRINTS" id="PR01438">
    <property type="entry name" value="UNVRSLSTRESS"/>
</dbReference>
<evidence type="ECO:0000313" key="3">
    <source>
        <dbReference type="Proteomes" id="UP001359559"/>
    </source>
</evidence>